<dbReference type="EMBL" id="VSSQ01000692">
    <property type="protein sequence ID" value="MPL99856.1"/>
    <property type="molecule type" value="Genomic_DNA"/>
</dbReference>
<dbReference type="AlphaFoldDB" id="A0A644W8M9"/>
<gene>
    <name evidence="3" type="ORF">SDC9_46077</name>
</gene>
<comment type="caution">
    <text evidence="3">The sequence shown here is derived from an EMBL/GenBank/DDBJ whole genome shotgun (WGS) entry which is preliminary data.</text>
</comment>
<evidence type="ECO:0000313" key="3">
    <source>
        <dbReference type="EMBL" id="MPL99856.1"/>
    </source>
</evidence>
<feature type="region of interest" description="Disordered" evidence="1">
    <location>
        <begin position="266"/>
        <end position="294"/>
    </location>
</feature>
<evidence type="ECO:0000256" key="2">
    <source>
        <dbReference type="SAM" id="Phobius"/>
    </source>
</evidence>
<keyword evidence="2" id="KW-0472">Membrane</keyword>
<reference evidence="3" key="1">
    <citation type="submission" date="2019-08" db="EMBL/GenBank/DDBJ databases">
        <authorList>
            <person name="Kucharzyk K."/>
            <person name="Murdoch R.W."/>
            <person name="Higgins S."/>
            <person name="Loffler F."/>
        </authorList>
    </citation>
    <scope>NUCLEOTIDE SEQUENCE</scope>
</reference>
<keyword evidence="2" id="KW-0812">Transmembrane</keyword>
<evidence type="ECO:0000256" key="1">
    <source>
        <dbReference type="SAM" id="MobiDB-lite"/>
    </source>
</evidence>
<accession>A0A644W8M9</accession>
<feature type="transmembrane region" description="Helical" evidence="2">
    <location>
        <begin position="300"/>
        <end position="321"/>
    </location>
</feature>
<organism evidence="3">
    <name type="scientific">bioreactor metagenome</name>
    <dbReference type="NCBI Taxonomy" id="1076179"/>
    <lineage>
        <taxon>unclassified sequences</taxon>
        <taxon>metagenomes</taxon>
        <taxon>ecological metagenomes</taxon>
    </lineage>
</organism>
<proteinExistence type="predicted"/>
<name>A0A644W8M9_9ZZZZ</name>
<sequence length="322" mass="34442">MTAVQQIIPLNILKCYLSIRRSKTEKITAFFYEILSPAGVCTSGIGYAGTGEDDETAVSVESEIRDFAAHTETLSGRRKETGKKLPATLLASLEGILGEVLTPEAVRESLDKGEGGNRTLEERIREEMAARLGYRATAYIKTERKSSSELEDLLGPDFLAGGTAAAEQDESGGAISFLIPCTPSIDPVRGVPAGALEKGDYIVVTLPSGESPLRERLRAADPGFDGTVRAEVLSVHRDRQGNFTILTRLSDEFSGVVTLEGNARLRKAGRDVPSGSETPVSAGPKGERDEENGPPLTPPVVLLLAGSGAILLTLLLMFRVFR</sequence>
<protein>
    <submittedName>
        <fullName evidence="3">Uncharacterized protein</fullName>
    </submittedName>
</protein>
<keyword evidence="2" id="KW-1133">Transmembrane helix</keyword>